<gene>
    <name evidence="2" type="ORF">XM47_18425</name>
</gene>
<evidence type="ECO:0000313" key="3">
    <source>
        <dbReference type="Proteomes" id="UP000037600"/>
    </source>
</evidence>
<accession>A0A0J8GSJ5</accession>
<keyword evidence="1" id="KW-0732">Signal</keyword>
<sequence>MGQLISTNFYKRTLCLFVLISTPVFAELPNSTLIFAQNSLGDTFVCAQRALSTAYKKLGYDVYYRTLPNKRALKESNSGQSDGELLRVAGLEIEYPNLIRVPVPLCSVESVLIGKKTVKADRFEDLKNYSIGITTGFIDQEKLVREYNLKATRAYKNEILIELLLHKRVDLIFLTTDDAHKILNSPDGDQYKIIEGLNRDIYLYHYLHKQHQTLIPLITAQLEQMTKDGEIIMTHRVME</sequence>
<dbReference type="Gene3D" id="3.40.190.10">
    <property type="entry name" value="Periplasmic binding protein-like II"/>
    <property type="match status" value="2"/>
</dbReference>
<evidence type="ECO:0000256" key="1">
    <source>
        <dbReference type="SAM" id="SignalP"/>
    </source>
</evidence>
<organism evidence="2 3">
    <name type="scientific">Catenovulum maritimum</name>
    <dbReference type="NCBI Taxonomy" id="1513271"/>
    <lineage>
        <taxon>Bacteria</taxon>
        <taxon>Pseudomonadati</taxon>
        <taxon>Pseudomonadota</taxon>
        <taxon>Gammaproteobacteria</taxon>
        <taxon>Alteromonadales</taxon>
        <taxon>Alteromonadaceae</taxon>
        <taxon>Catenovulum</taxon>
    </lineage>
</organism>
<protein>
    <submittedName>
        <fullName evidence="2">Uncharacterized protein</fullName>
    </submittedName>
</protein>
<feature type="signal peptide" evidence="1">
    <location>
        <begin position="1"/>
        <end position="26"/>
    </location>
</feature>
<dbReference type="SUPFAM" id="SSF53850">
    <property type="entry name" value="Periplasmic binding protein-like II"/>
    <property type="match status" value="1"/>
</dbReference>
<proteinExistence type="predicted"/>
<keyword evidence="3" id="KW-1185">Reference proteome</keyword>
<feature type="chain" id="PRO_5005298709" evidence="1">
    <location>
        <begin position="27"/>
        <end position="239"/>
    </location>
</feature>
<dbReference type="RefSeq" id="WP_048695901.1">
    <property type="nucleotide sequence ID" value="NZ_KQ130518.1"/>
</dbReference>
<evidence type="ECO:0000313" key="2">
    <source>
        <dbReference type="EMBL" id="KMT63678.1"/>
    </source>
</evidence>
<dbReference type="EMBL" id="LAZL01000048">
    <property type="protein sequence ID" value="KMT63678.1"/>
    <property type="molecule type" value="Genomic_DNA"/>
</dbReference>
<dbReference type="OrthoDB" id="6838256at2"/>
<dbReference type="Proteomes" id="UP000037600">
    <property type="component" value="Unassembled WGS sequence"/>
</dbReference>
<name>A0A0J8GSJ5_9ALTE</name>
<reference evidence="2 3" key="1">
    <citation type="submission" date="2015-04" db="EMBL/GenBank/DDBJ databases">
        <title>Draft Genome Sequence of the Novel Agar-Digesting Marine Bacterium Q1.</title>
        <authorList>
            <person name="Li Y."/>
            <person name="Li D."/>
            <person name="Chen G."/>
            <person name="Du Z."/>
        </authorList>
    </citation>
    <scope>NUCLEOTIDE SEQUENCE [LARGE SCALE GENOMIC DNA]</scope>
    <source>
        <strain evidence="2 3">Q1</strain>
    </source>
</reference>
<comment type="caution">
    <text evidence="2">The sequence shown here is derived from an EMBL/GenBank/DDBJ whole genome shotgun (WGS) entry which is preliminary data.</text>
</comment>
<dbReference type="STRING" id="1513271.XM47_18425"/>
<dbReference type="AlphaFoldDB" id="A0A0J8GSJ5"/>